<dbReference type="Gene3D" id="3.40.640.10">
    <property type="entry name" value="Type I PLP-dependent aspartate aminotransferase-like (Major domain)"/>
    <property type="match status" value="1"/>
</dbReference>
<dbReference type="PANTHER" id="PTHR13693">
    <property type="entry name" value="CLASS II AMINOTRANSFERASE/8-AMINO-7-OXONONANOATE SYNTHASE"/>
    <property type="match status" value="1"/>
</dbReference>
<dbReference type="RefSeq" id="WP_375556440.1">
    <property type="nucleotide sequence ID" value="NZ_JBBVGT010000002.1"/>
</dbReference>
<name>A0ABV5CBF6_9SPHI</name>
<dbReference type="InterPro" id="IPR004839">
    <property type="entry name" value="Aminotransferase_I/II_large"/>
</dbReference>
<dbReference type="SUPFAM" id="SSF53383">
    <property type="entry name" value="PLP-dependent transferases"/>
    <property type="match status" value="1"/>
</dbReference>
<reference evidence="4 5" key="1">
    <citation type="submission" date="2024-04" db="EMBL/GenBank/DDBJ databases">
        <title>Albibacterium profundi sp. nov., isolated from sediment of the Challenger Deep of Mariana Trench.</title>
        <authorList>
            <person name="Wang Y."/>
        </authorList>
    </citation>
    <scope>NUCLEOTIDE SEQUENCE [LARGE SCALE GENOMIC DNA]</scope>
    <source>
        <strain evidence="4 5">RHL897</strain>
    </source>
</reference>
<comment type="cofactor">
    <cofactor evidence="1">
        <name>pyridoxal 5'-phosphate</name>
        <dbReference type="ChEBI" id="CHEBI:597326"/>
    </cofactor>
</comment>
<evidence type="ECO:0000313" key="4">
    <source>
        <dbReference type="EMBL" id="MFB5944881.1"/>
    </source>
</evidence>
<evidence type="ECO:0000259" key="3">
    <source>
        <dbReference type="Pfam" id="PF00155"/>
    </source>
</evidence>
<accession>A0ABV5CBF6</accession>
<organism evidence="4 5">
    <name type="scientific">Albibacterium profundi</name>
    <dbReference type="NCBI Taxonomy" id="3134906"/>
    <lineage>
        <taxon>Bacteria</taxon>
        <taxon>Pseudomonadati</taxon>
        <taxon>Bacteroidota</taxon>
        <taxon>Sphingobacteriia</taxon>
        <taxon>Sphingobacteriales</taxon>
        <taxon>Sphingobacteriaceae</taxon>
        <taxon>Albibacterium</taxon>
    </lineage>
</organism>
<protein>
    <submittedName>
        <fullName evidence="4">Aminotransferase class I/II-fold pyridoxal phosphate-dependent enzyme</fullName>
    </submittedName>
</protein>
<dbReference type="Proteomes" id="UP001580928">
    <property type="component" value="Unassembled WGS sequence"/>
</dbReference>
<proteinExistence type="predicted"/>
<evidence type="ECO:0000256" key="1">
    <source>
        <dbReference type="ARBA" id="ARBA00001933"/>
    </source>
</evidence>
<dbReference type="InterPro" id="IPR015424">
    <property type="entry name" value="PyrdxlP-dep_Trfase"/>
</dbReference>
<comment type="caution">
    <text evidence="4">The sequence shown here is derived from an EMBL/GenBank/DDBJ whole genome shotgun (WGS) entry which is preliminary data.</text>
</comment>
<dbReference type="InterPro" id="IPR015422">
    <property type="entry name" value="PyrdxlP-dep_Trfase_small"/>
</dbReference>
<evidence type="ECO:0000313" key="5">
    <source>
        <dbReference type="Proteomes" id="UP001580928"/>
    </source>
</evidence>
<dbReference type="EMBL" id="JBBVGT010000002">
    <property type="protein sequence ID" value="MFB5944881.1"/>
    <property type="molecule type" value="Genomic_DNA"/>
</dbReference>
<evidence type="ECO:0000256" key="2">
    <source>
        <dbReference type="ARBA" id="ARBA00022679"/>
    </source>
</evidence>
<gene>
    <name evidence="4" type="ORF">WKR92_03445</name>
</gene>
<dbReference type="GO" id="GO:0008483">
    <property type="term" value="F:transaminase activity"/>
    <property type="evidence" value="ECO:0007669"/>
    <property type="project" value="UniProtKB-KW"/>
</dbReference>
<feature type="domain" description="Aminotransferase class I/classII large" evidence="3">
    <location>
        <begin position="172"/>
        <end position="343"/>
    </location>
</feature>
<dbReference type="Pfam" id="PF00155">
    <property type="entry name" value="Aminotran_1_2"/>
    <property type="match status" value="1"/>
</dbReference>
<keyword evidence="5" id="KW-1185">Reference proteome</keyword>
<dbReference type="InterPro" id="IPR050087">
    <property type="entry name" value="AON_synthase_class-II"/>
</dbReference>
<dbReference type="InterPro" id="IPR015421">
    <property type="entry name" value="PyrdxlP-dep_Trfase_major"/>
</dbReference>
<dbReference type="Gene3D" id="3.90.1150.10">
    <property type="entry name" value="Aspartate Aminotransferase, domain 1"/>
    <property type="match status" value="1"/>
</dbReference>
<keyword evidence="4" id="KW-0032">Aminotransferase</keyword>
<keyword evidence="2" id="KW-0808">Transferase</keyword>
<sequence length="345" mass="38289">MVDIFAELAYAPSRTIQLQDREYIFFGGTSYLGIGANAEFREYCFEGAKRYGFSNGTSRSNNVQLRIYGEAESEAAKRFAAESALLSSSGFLVAQLAVRYFSDFGEIIYGPNTHPALWLGAKPQVGLSFDDWVKQTVKYINASNKKRFLIVNDSLDNLRPQLFDFTSFSNIDESKEIILLIDDSHGIGITHKGRGIYMSLPTGPHIQRVVVASLAKAMGIDAGVVLADEKIISQLKTSAVFLAASPPSPALLYAFLKSESVYKRNRERLESNMLFFEASKPTGLYYATGFPVYATENPELYAKLLKKGIVISSFHYPSATDPLMNRVVINSLHTEEDLSYLLACL</sequence>